<accession>A0ABN8YZA2</accession>
<sequence>MAVKGLDLSRFNPSSGHAIPEQNQGSVKINSDILWYPLASVPFSQPTARDAHRQKAEPPPQPTHSEKKEGASEGTTVSQLPSELSHNPGQPTLPATLVTERSDGGLEATPELGALQLAFSRVLLIQLRPSCV</sequence>
<feature type="region of interest" description="Disordered" evidence="1">
    <location>
        <begin position="1"/>
        <end position="26"/>
    </location>
</feature>
<feature type="region of interest" description="Disordered" evidence="1">
    <location>
        <begin position="45"/>
        <end position="105"/>
    </location>
</feature>
<dbReference type="EMBL" id="OX459962">
    <property type="protein sequence ID" value="CAI9166678.1"/>
    <property type="molecule type" value="Genomic_DNA"/>
</dbReference>
<protein>
    <submittedName>
        <fullName evidence="2">Uncharacterized protein</fullName>
    </submittedName>
</protein>
<evidence type="ECO:0000313" key="3">
    <source>
        <dbReference type="Proteomes" id="UP001176941"/>
    </source>
</evidence>
<evidence type="ECO:0000256" key="1">
    <source>
        <dbReference type="SAM" id="MobiDB-lite"/>
    </source>
</evidence>
<keyword evidence="3" id="KW-1185">Reference proteome</keyword>
<dbReference type="Proteomes" id="UP001176941">
    <property type="component" value="Chromosome 26"/>
</dbReference>
<feature type="compositionally biased region" description="Polar residues" evidence="1">
    <location>
        <begin position="73"/>
        <end position="90"/>
    </location>
</feature>
<name>A0ABN8YZA2_RANTA</name>
<evidence type="ECO:0000313" key="2">
    <source>
        <dbReference type="EMBL" id="CAI9166678.1"/>
    </source>
</evidence>
<proteinExistence type="predicted"/>
<gene>
    <name evidence="2" type="ORF">MRATA1EN1_LOCUS15640</name>
</gene>
<reference evidence="2" key="1">
    <citation type="submission" date="2023-04" db="EMBL/GenBank/DDBJ databases">
        <authorList>
            <consortium name="ELIXIR-Norway"/>
        </authorList>
    </citation>
    <scope>NUCLEOTIDE SEQUENCE [LARGE SCALE GENOMIC DNA]</scope>
</reference>
<feature type="compositionally biased region" description="Polar residues" evidence="1">
    <location>
        <begin position="11"/>
        <end position="26"/>
    </location>
</feature>
<organism evidence="2 3">
    <name type="scientific">Rangifer tarandus platyrhynchus</name>
    <name type="common">Svalbard reindeer</name>
    <dbReference type="NCBI Taxonomy" id="3082113"/>
    <lineage>
        <taxon>Eukaryota</taxon>
        <taxon>Metazoa</taxon>
        <taxon>Chordata</taxon>
        <taxon>Craniata</taxon>
        <taxon>Vertebrata</taxon>
        <taxon>Euteleostomi</taxon>
        <taxon>Mammalia</taxon>
        <taxon>Eutheria</taxon>
        <taxon>Laurasiatheria</taxon>
        <taxon>Artiodactyla</taxon>
        <taxon>Ruminantia</taxon>
        <taxon>Pecora</taxon>
        <taxon>Cervidae</taxon>
        <taxon>Odocoileinae</taxon>
        <taxon>Rangifer</taxon>
    </lineage>
</organism>